<evidence type="ECO:0000313" key="2">
    <source>
        <dbReference type="EMBL" id="QGH60394.1"/>
    </source>
</evidence>
<keyword evidence="1" id="KW-0732">Signal</keyword>
<evidence type="ECO:0000256" key="1">
    <source>
        <dbReference type="SAM" id="SignalP"/>
    </source>
</evidence>
<dbReference type="AlphaFoldDB" id="A0A5Q2V873"/>
<dbReference type="RefSeq" id="WP_153857909.1">
    <property type="nucleotide sequence ID" value="NZ_CP045913.1"/>
</dbReference>
<sequence>MKIITGVILPTVAAIAMAGMAHAADSKQPVTGKETVTLEHVHAVLENGSPAPQHDAACMKELSMPTSKYVGMKVTSEYTVNPSSMIMSAKSMLPSPIATQPLELTVDLSPLGLEGVYAFGAFKPNVLPQDYVYFTIGKDFKNPVSTFMIINKGKEYNCVISSSNKAMSKEERKHLMVKE</sequence>
<evidence type="ECO:0000313" key="3">
    <source>
        <dbReference type="Proteomes" id="UP000381260"/>
    </source>
</evidence>
<feature type="signal peptide" evidence="1">
    <location>
        <begin position="1"/>
        <end position="23"/>
    </location>
</feature>
<dbReference type="EMBL" id="CP045913">
    <property type="protein sequence ID" value="QGH60394.1"/>
    <property type="molecule type" value="Genomic_DNA"/>
</dbReference>
<gene>
    <name evidence="2" type="ORF">GHV41_05845</name>
</gene>
<name>A0A5Q2V873_SERPR</name>
<proteinExistence type="predicted"/>
<accession>A0A5Q2V873</accession>
<protein>
    <submittedName>
        <fullName evidence="2">Uncharacterized protein</fullName>
    </submittedName>
</protein>
<dbReference type="Proteomes" id="UP000381260">
    <property type="component" value="Chromosome"/>
</dbReference>
<reference evidence="2 3" key="1">
    <citation type="submission" date="2019-11" db="EMBL/GenBank/DDBJ databases">
        <title>The Phosphoenolpyruvate Phosphotransferase System Regulates Serratia proteamaculans 336X Biofilm Formation and Wheat Roots colonization.</title>
        <authorList>
            <person name="Liu F."/>
        </authorList>
    </citation>
    <scope>NUCLEOTIDE SEQUENCE [LARGE SCALE GENOMIC DNA]</scope>
    <source>
        <strain evidence="2 3">336X</strain>
    </source>
</reference>
<feature type="chain" id="PRO_5024398710" evidence="1">
    <location>
        <begin position="24"/>
        <end position="179"/>
    </location>
</feature>
<organism evidence="2 3">
    <name type="scientific">Serratia proteamaculans</name>
    <dbReference type="NCBI Taxonomy" id="28151"/>
    <lineage>
        <taxon>Bacteria</taxon>
        <taxon>Pseudomonadati</taxon>
        <taxon>Pseudomonadota</taxon>
        <taxon>Gammaproteobacteria</taxon>
        <taxon>Enterobacterales</taxon>
        <taxon>Yersiniaceae</taxon>
        <taxon>Serratia</taxon>
    </lineage>
</organism>